<name>A0A4P6XKV6_9ASCO</name>
<reference evidence="8" key="1">
    <citation type="submission" date="2019-03" db="EMBL/GenBank/DDBJ databases">
        <title>Snf2 controls pulcherriminic acid biosynthesis and connects pigmentation and antifungal activity of the yeast Metschnikowia pulcherrima.</title>
        <authorList>
            <person name="Gore-Lloyd D."/>
            <person name="Sumann I."/>
            <person name="Brachmann A.O."/>
            <person name="Schneeberger K."/>
            <person name="Ortiz-Merino R.A."/>
            <person name="Moreno-Beltran M."/>
            <person name="Schlaefli M."/>
            <person name="Kirner P."/>
            <person name="Santos Kron A."/>
            <person name="Wolfe K.H."/>
            <person name="Piel J."/>
            <person name="Ahrens C.H."/>
            <person name="Henk D."/>
            <person name="Freimoser F.M."/>
        </authorList>
    </citation>
    <scope>NUCLEOTIDE SEQUENCE [LARGE SCALE GENOMIC DNA]</scope>
    <source>
        <strain evidence="8">APC 1.2</strain>
    </source>
</reference>
<gene>
    <name evidence="7" type="primary">MPUL0A12030</name>
    <name evidence="7" type="ORF">METSCH_A12030</name>
</gene>
<dbReference type="STRING" id="2163413.A0A4P6XKV6"/>
<sequence length="247" mass="27650">MMFRSFLLNPIQRISPKYALALRSQPYRRIHWSPVLLKKRSKEPVPEEMSKDAAALADVNFEELSQRFQTVLDKFSKHANESKLGKTNPQIFDNLQVETPDGELPYTSVAITAVKGRNFIMTVFDPANVKHVVNAVLASNLNMNPVADPANKQMLKVPLPPVTTESKKESIKQLKAVYEKLKNGAGGSGKNASTLSAIRADVKSKISTKKKMSDQEQTLWRKVESVHKDYVKKLEDSFKAAEAAILK</sequence>
<comment type="function">
    <text evidence="4">Necessary for protein synthesis in mitochondria. Functions as a ribosome recycling factor in mitochondria.</text>
</comment>
<dbReference type="SUPFAM" id="SSF55194">
    <property type="entry name" value="Ribosome recycling factor, RRF"/>
    <property type="match status" value="1"/>
</dbReference>
<dbReference type="Proteomes" id="UP000292447">
    <property type="component" value="Chromosome I"/>
</dbReference>
<organism evidence="7 8">
    <name type="scientific">Metschnikowia aff. pulcherrima</name>
    <dbReference type="NCBI Taxonomy" id="2163413"/>
    <lineage>
        <taxon>Eukaryota</taxon>
        <taxon>Fungi</taxon>
        <taxon>Dikarya</taxon>
        <taxon>Ascomycota</taxon>
        <taxon>Saccharomycotina</taxon>
        <taxon>Pichiomycetes</taxon>
        <taxon>Metschnikowiaceae</taxon>
        <taxon>Metschnikowia</taxon>
    </lineage>
</organism>
<evidence type="ECO:0000256" key="5">
    <source>
        <dbReference type="ARBA" id="ARBA00033107"/>
    </source>
</evidence>
<evidence type="ECO:0000256" key="4">
    <source>
        <dbReference type="ARBA" id="ARBA00024909"/>
    </source>
</evidence>
<dbReference type="EMBL" id="CP034456">
    <property type="protein sequence ID" value="QBM86558.1"/>
    <property type="molecule type" value="Genomic_DNA"/>
</dbReference>
<dbReference type="AlphaFoldDB" id="A0A4P6XKV6"/>
<accession>A0A4P6XKV6</accession>
<dbReference type="PANTHER" id="PTHR20982:SF3">
    <property type="entry name" value="MITOCHONDRIAL RIBOSOME RECYCLING FACTOR PSEUDO 1"/>
    <property type="match status" value="1"/>
</dbReference>
<evidence type="ECO:0000256" key="2">
    <source>
        <dbReference type="ARBA" id="ARBA00020581"/>
    </source>
</evidence>
<evidence type="ECO:0000256" key="1">
    <source>
        <dbReference type="ARBA" id="ARBA00005912"/>
    </source>
</evidence>
<dbReference type="InterPro" id="IPR023584">
    <property type="entry name" value="Ribosome_recyc_fac_dom"/>
</dbReference>
<evidence type="ECO:0000313" key="7">
    <source>
        <dbReference type="EMBL" id="QBM86558.1"/>
    </source>
</evidence>
<evidence type="ECO:0000259" key="6">
    <source>
        <dbReference type="Pfam" id="PF01765"/>
    </source>
</evidence>
<dbReference type="GO" id="GO:0005739">
    <property type="term" value="C:mitochondrion"/>
    <property type="evidence" value="ECO:0007669"/>
    <property type="project" value="TreeGrafter"/>
</dbReference>
<keyword evidence="3" id="KW-0648">Protein biosynthesis</keyword>
<comment type="similarity">
    <text evidence="1">Belongs to the RRF family.</text>
</comment>
<evidence type="ECO:0000256" key="3">
    <source>
        <dbReference type="ARBA" id="ARBA00022917"/>
    </source>
</evidence>
<dbReference type="Gene3D" id="3.30.1360.40">
    <property type="match status" value="1"/>
</dbReference>
<feature type="domain" description="Ribosome recycling factor" evidence="6">
    <location>
        <begin position="76"/>
        <end position="246"/>
    </location>
</feature>
<dbReference type="GO" id="GO:0043023">
    <property type="term" value="F:ribosomal large subunit binding"/>
    <property type="evidence" value="ECO:0007669"/>
    <property type="project" value="TreeGrafter"/>
</dbReference>
<keyword evidence="8" id="KW-1185">Reference proteome</keyword>
<evidence type="ECO:0000313" key="8">
    <source>
        <dbReference type="Proteomes" id="UP000292447"/>
    </source>
</evidence>
<dbReference type="InterPro" id="IPR036191">
    <property type="entry name" value="RRF_sf"/>
</dbReference>
<dbReference type="InterPro" id="IPR002661">
    <property type="entry name" value="Ribosome_recyc_fac"/>
</dbReference>
<dbReference type="Gene3D" id="1.10.132.20">
    <property type="entry name" value="Ribosome-recycling factor"/>
    <property type="match status" value="1"/>
</dbReference>
<dbReference type="Pfam" id="PF01765">
    <property type="entry name" value="RRF"/>
    <property type="match status" value="1"/>
</dbReference>
<proteinExistence type="inferred from homology"/>
<dbReference type="GO" id="GO:0006412">
    <property type="term" value="P:translation"/>
    <property type="evidence" value="ECO:0007669"/>
    <property type="project" value="UniProtKB-KW"/>
</dbReference>
<protein>
    <recommendedName>
        <fullName evidence="2">Ribosome-recycling factor, mitochondrial</fullName>
    </recommendedName>
    <alternativeName>
        <fullName evidence="5">Ribosome-releasing factor, mitochondrial</fullName>
    </alternativeName>
</protein>
<dbReference type="PANTHER" id="PTHR20982">
    <property type="entry name" value="RIBOSOME RECYCLING FACTOR"/>
    <property type="match status" value="1"/>
</dbReference>